<dbReference type="EMBL" id="FOXU01000001">
    <property type="protein sequence ID" value="SFP96406.1"/>
    <property type="molecule type" value="Genomic_DNA"/>
</dbReference>
<feature type="transmembrane region" description="Helical" evidence="1">
    <location>
        <begin position="149"/>
        <end position="169"/>
    </location>
</feature>
<feature type="transmembrane region" description="Helical" evidence="1">
    <location>
        <begin position="50"/>
        <end position="74"/>
    </location>
</feature>
<evidence type="ECO:0000313" key="3">
    <source>
        <dbReference type="Proteomes" id="UP000198734"/>
    </source>
</evidence>
<proteinExistence type="predicted"/>
<dbReference type="OrthoDB" id="9784784at2"/>
<dbReference type="Pfam" id="PF12730">
    <property type="entry name" value="ABC2_membrane_4"/>
    <property type="match status" value="1"/>
</dbReference>
<keyword evidence="1" id="KW-1133">Transmembrane helix</keyword>
<keyword evidence="1" id="KW-0472">Membrane</keyword>
<evidence type="ECO:0008006" key="4">
    <source>
        <dbReference type="Google" id="ProtNLM"/>
    </source>
</evidence>
<keyword evidence="1" id="KW-0812">Transmembrane</keyword>
<feature type="transmembrane region" description="Helical" evidence="1">
    <location>
        <begin position="21"/>
        <end position="38"/>
    </location>
</feature>
<protein>
    <recommendedName>
        <fullName evidence="4">ABC-2 family transporter protein</fullName>
    </recommendedName>
</protein>
<accession>A0A1I5UP65</accession>
<dbReference type="AlphaFoldDB" id="A0A1I5UP65"/>
<feature type="transmembrane region" description="Helical" evidence="1">
    <location>
        <begin position="176"/>
        <end position="193"/>
    </location>
</feature>
<evidence type="ECO:0000256" key="1">
    <source>
        <dbReference type="SAM" id="Phobius"/>
    </source>
</evidence>
<gene>
    <name evidence="2" type="ORF">SAMN05421670_0454</name>
</gene>
<name>A0A1I5UP65_9BACI</name>
<reference evidence="3" key="1">
    <citation type="submission" date="2016-10" db="EMBL/GenBank/DDBJ databases">
        <authorList>
            <person name="Varghese N."/>
            <person name="Submissions S."/>
        </authorList>
    </citation>
    <scope>NUCLEOTIDE SEQUENCE [LARGE SCALE GENOMIC DNA]</scope>
    <source>
        <strain evidence="3">DSM 11706</strain>
    </source>
</reference>
<feature type="transmembrane region" description="Helical" evidence="1">
    <location>
        <begin position="199"/>
        <end position="221"/>
    </location>
</feature>
<organism evidence="2 3">
    <name type="scientific">Psychrobacillus psychrotolerans</name>
    <dbReference type="NCBI Taxonomy" id="126156"/>
    <lineage>
        <taxon>Bacteria</taxon>
        <taxon>Bacillati</taxon>
        <taxon>Bacillota</taxon>
        <taxon>Bacilli</taxon>
        <taxon>Bacillales</taxon>
        <taxon>Bacillaceae</taxon>
        <taxon>Psychrobacillus</taxon>
    </lineage>
</organism>
<dbReference type="RefSeq" id="WP_093533780.1">
    <property type="nucleotide sequence ID" value="NZ_FOXU01000001.1"/>
</dbReference>
<sequence length="229" mass="25549">MIKLINLEIKKFKLIKYWKGVLGANLGFVIFIGMVYFLNKVEEEIPFENFEMASTIISAVVSATFIIFASVILAKLVIDEYKNKSIDLMFTYPISRKKIMSAKLIIVMVFTFMTVLFSTLFLNGLVYIMDVTFDILPGDISIQELINSVWKSFFIAFAAAGLSLIPLLIGMLRKSSSATIVSSIFLVTLTSSVSNNFTFSSVMTVSISLALLGIIIGWLSIRNVEKTDL</sequence>
<keyword evidence="3" id="KW-1185">Reference proteome</keyword>
<feature type="transmembrane region" description="Helical" evidence="1">
    <location>
        <begin position="104"/>
        <end position="129"/>
    </location>
</feature>
<dbReference type="Proteomes" id="UP000198734">
    <property type="component" value="Unassembled WGS sequence"/>
</dbReference>
<dbReference type="STRING" id="126156.SAMN05421670_0454"/>
<evidence type="ECO:0000313" key="2">
    <source>
        <dbReference type="EMBL" id="SFP96406.1"/>
    </source>
</evidence>